<organism evidence="3 4">
    <name type="scientific">Sus scrofa</name>
    <name type="common">Pig</name>
    <dbReference type="NCBI Taxonomy" id="9823"/>
    <lineage>
        <taxon>Eukaryota</taxon>
        <taxon>Metazoa</taxon>
        <taxon>Chordata</taxon>
        <taxon>Craniata</taxon>
        <taxon>Vertebrata</taxon>
        <taxon>Euteleostomi</taxon>
        <taxon>Mammalia</taxon>
        <taxon>Eutheria</taxon>
        <taxon>Laurasiatheria</taxon>
        <taxon>Artiodactyla</taxon>
        <taxon>Suina</taxon>
        <taxon>Suidae</taxon>
        <taxon>Sus</taxon>
    </lineage>
</organism>
<dbReference type="PROSITE" id="PS50234">
    <property type="entry name" value="VWFA"/>
    <property type="match status" value="1"/>
</dbReference>
<dbReference type="InterPro" id="IPR051266">
    <property type="entry name" value="CLCR"/>
</dbReference>
<dbReference type="Ensembl" id="ENSSSCT00070031776.1">
    <property type="protein sequence ID" value="ENSSSCP00070026490.1"/>
    <property type="gene ID" value="ENSSSCG00070016172.1"/>
</dbReference>
<dbReference type="PANTHER" id="PTHR10579:SF52">
    <property type="entry name" value="CALCIUM-ACTIVATED CHLORIDE CHANNEL REGULATOR 1"/>
    <property type="match status" value="1"/>
</dbReference>
<dbReference type="SUPFAM" id="SSF53300">
    <property type="entry name" value="vWA-like"/>
    <property type="match status" value="1"/>
</dbReference>
<dbReference type="Gene3D" id="3.40.50.410">
    <property type="entry name" value="von Willebrand factor, type A domain"/>
    <property type="match status" value="1"/>
</dbReference>
<dbReference type="InterPro" id="IPR036465">
    <property type="entry name" value="vWFA_dom_sf"/>
</dbReference>
<dbReference type="InterPro" id="IPR013642">
    <property type="entry name" value="CLCA_N"/>
</dbReference>
<feature type="chain" id="PRO_5021187520" description="VWFA domain-containing protein" evidence="1">
    <location>
        <begin position="22"/>
        <end position="530"/>
    </location>
</feature>
<accession>A0A4X1UEH0</accession>
<proteinExistence type="predicted"/>
<dbReference type="SMART" id="SM00327">
    <property type="entry name" value="VWA"/>
    <property type="match status" value="1"/>
</dbReference>
<evidence type="ECO:0000313" key="3">
    <source>
        <dbReference type="Ensembl" id="ENSSSCP00070026490.1"/>
    </source>
</evidence>
<dbReference type="Pfam" id="PF08434">
    <property type="entry name" value="CLCA"/>
    <property type="match status" value="1"/>
</dbReference>
<protein>
    <recommendedName>
        <fullName evidence="2">VWFA domain-containing protein</fullName>
    </recommendedName>
</protein>
<feature type="domain" description="VWFA" evidence="2">
    <location>
        <begin position="306"/>
        <end position="429"/>
    </location>
</feature>
<evidence type="ECO:0000313" key="4">
    <source>
        <dbReference type="Proteomes" id="UP000314985"/>
    </source>
</evidence>
<reference evidence="3 4" key="1">
    <citation type="submission" date="2017-08" db="EMBL/GenBank/DDBJ databases">
        <title>USMARCv1.0.</title>
        <authorList>
            <person name="Hannum G.I."/>
            <person name="Koren S."/>
            <person name="Schroeder S.G."/>
            <person name="Chin S.C."/>
            <person name="Nonneman D.J."/>
            <person name="Becker S.A."/>
            <person name="Rosen B.D."/>
            <person name="Bickhart D.M."/>
            <person name="Putnam N.H."/>
            <person name="Green R.E."/>
            <person name="Tuggle C.K."/>
            <person name="Liu H."/>
            <person name="Rohrer G.A."/>
            <person name="Warr A."/>
            <person name="Hall R."/>
            <person name="Kim K."/>
            <person name="Hume D.A."/>
            <person name="Talbot R."/>
            <person name="Chow W."/>
            <person name="Howe K."/>
            <person name="Schwartz A.S."/>
            <person name="Watson M."/>
            <person name="Archibald A.L."/>
            <person name="Phillippy A.M."/>
            <person name="Smith T.P.L."/>
        </authorList>
    </citation>
    <scope>NUCLEOTIDE SEQUENCE [LARGE SCALE GENOMIC DNA]</scope>
</reference>
<dbReference type="Proteomes" id="UP000314985">
    <property type="component" value="Chromosome 4"/>
</dbReference>
<dbReference type="AlphaFoldDB" id="A0A4X1UEH0"/>
<reference evidence="3" key="2">
    <citation type="submission" date="2025-08" db="UniProtKB">
        <authorList>
            <consortium name="Ensembl"/>
        </authorList>
    </citation>
    <scope>IDENTIFICATION</scope>
</reference>
<name>A0A4X1UEH0_PIG</name>
<dbReference type="PANTHER" id="PTHR10579">
    <property type="entry name" value="CALCIUM-ACTIVATED CHLORIDE CHANNEL REGULATOR"/>
    <property type="match status" value="1"/>
</dbReference>
<dbReference type="Pfam" id="PF13519">
    <property type="entry name" value="VWA_2"/>
    <property type="match status" value="1"/>
</dbReference>
<evidence type="ECO:0000256" key="1">
    <source>
        <dbReference type="SAM" id="SignalP"/>
    </source>
</evidence>
<keyword evidence="1" id="KW-0732">Signal</keyword>
<feature type="signal peptide" evidence="1">
    <location>
        <begin position="1"/>
        <end position="21"/>
    </location>
</feature>
<dbReference type="CDD" id="cd00198">
    <property type="entry name" value="vWFA"/>
    <property type="match status" value="1"/>
</dbReference>
<dbReference type="InterPro" id="IPR002035">
    <property type="entry name" value="VWF_A"/>
</dbReference>
<sequence>MRSFRSSLFILVLHLLEGAQSNSLIQLNGNGYEGIVIAIDPNVPEDETLIQNIKDMVTKASPYLFEATEKRFYFKNVAILIPENWKAKPEYVKPKLETYKNADVVVTEPNPPENDGPYTEQMGKCGEKGEKIYFTPDFVAGKKVLQYGPQGRVFVHEWAHLRWGVFNEYNNEQKFYLSNRRNKPVICSADIRGDIGVPQCQGGSCVTKRCRLDGVTGLYQKECEFIPNSQQSEKASIMYAQSIESVVEFCKEKNHNKEAPNDQNQKCNLRSTWEVIQDSEDFKKTTPMTTQPPAPTFSLLQIGQRIVCLVLDKSGSMTVGGRLKRLNQAGKLFLLQTVEQGAWVGMVAFDSAAYVKSELVQINSAAERDALTRSLPTAASGGTSICSGLRSAFTAIIHSNQRTPGSEIIFLTDGEDNEIRSRFEEVEHVVPSPTPLLWDVLRQRTGDAVKHDRSTWQQSLIREYLFHSPFQGLSPLKLHNCSKFPLSFPFSHSRGSSSKLHNCSKFPYLSHSPIPGALSLKLHNCSNFPS</sequence>
<evidence type="ECO:0000259" key="2">
    <source>
        <dbReference type="PROSITE" id="PS50234"/>
    </source>
</evidence>